<protein>
    <recommendedName>
        <fullName evidence="6">SseB family protein</fullName>
    </recommendedName>
</protein>
<dbReference type="EMBL" id="JBEPTF010000002">
    <property type="protein sequence ID" value="MET4684068.1"/>
    <property type="molecule type" value="Genomic_DNA"/>
</dbReference>
<evidence type="ECO:0000259" key="3">
    <source>
        <dbReference type="Pfam" id="PF14581"/>
    </source>
</evidence>
<evidence type="ECO:0000313" key="4">
    <source>
        <dbReference type="EMBL" id="MET4684068.1"/>
    </source>
</evidence>
<evidence type="ECO:0000259" key="2">
    <source>
        <dbReference type="Pfam" id="PF07179"/>
    </source>
</evidence>
<evidence type="ECO:0000313" key="5">
    <source>
        <dbReference type="Proteomes" id="UP001549313"/>
    </source>
</evidence>
<reference evidence="4 5" key="1">
    <citation type="submission" date="2024-06" db="EMBL/GenBank/DDBJ databases">
        <title>Sorghum-associated microbial communities from plants grown in Nebraska, USA.</title>
        <authorList>
            <person name="Schachtman D."/>
        </authorList>
    </citation>
    <scope>NUCLEOTIDE SEQUENCE [LARGE SCALE GENOMIC DNA]</scope>
    <source>
        <strain evidence="4 5">2814</strain>
    </source>
</reference>
<proteinExistence type="predicted"/>
<gene>
    <name evidence="4" type="ORF">ABIE19_001998</name>
</gene>
<organism evidence="4 5">
    <name type="scientific">Brevundimonas faecalis</name>
    <dbReference type="NCBI Taxonomy" id="947378"/>
    <lineage>
        <taxon>Bacteria</taxon>
        <taxon>Pseudomonadati</taxon>
        <taxon>Pseudomonadota</taxon>
        <taxon>Alphaproteobacteria</taxon>
        <taxon>Caulobacterales</taxon>
        <taxon>Caulobacteraceae</taxon>
        <taxon>Brevundimonas</taxon>
    </lineage>
</organism>
<evidence type="ECO:0000256" key="1">
    <source>
        <dbReference type="SAM" id="MobiDB-lite"/>
    </source>
</evidence>
<dbReference type="InterPro" id="IPR009839">
    <property type="entry name" value="SseB_N"/>
</dbReference>
<keyword evidence="5" id="KW-1185">Reference proteome</keyword>
<dbReference type="Pfam" id="PF14581">
    <property type="entry name" value="SseB_C"/>
    <property type="match status" value="1"/>
</dbReference>
<name>A0ABV2RBW2_9CAUL</name>
<dbReference type="Pfam" id="PF07179">
    <property type="entry name" value="SseB"/>
    <property type="match status" value="1"/>
</dbReference>
<dbReference type="Proteomes" id="UP001549313">
    <property type="component" value="Unassembled WGS sequence"/>
</dbReference>
<feature type="domain" description="SseB protein C-terminal" evidence="3">
    <location>
        <begin position="189"/>
        <end position="277"/>
    </location>
</feature>
<accession>A0ABV2RBW2</accession>
<feature type="domain" description="SseB protein N-terminal" evidence="2">
    <location>
        <begin position="65"/>
        <end position="177"/>
    </location>
</feature>
<sequence length="293" mass="31677">MLVRSNRTGATNTVNRWLRKLLGKSAVDQTADRPASPDQTLGTPPTETPPSSTPPFVALNELEILLIAASTDPSKRSEFQKVMLESDLLAATPEAHDDSRWRTLTTSERVSLLNVPAPDGVPVAAIFTSEQRIVDAFGAGTGFIQMNGATLLELVAESGAFLNPGSAYGVHWAADQLSAVLGKPVRITIEKETQIMLGVPKERPEALLAALTRPLSAERRVREAWFALAHWPDEDRWAWYLDVRTAMSADDVGAMLAEALKLTGETGLTLDMTVTNENEAEGSGIRLVPTATH</sequence>
<feature type="region of interest" description="Disordered" evidence="1">
    <location>
        <begin position="25"/>
        <end position="54"/>
    </location>
</feature>
<dbReference type="InterPro" id="IPR027945">
    <property type="entry name" value="SseB_C"/>
</dbReference>
<evidence type="ECO:0008006" key="6">
    <source>
        <dbReference type="Google" id="ProtNLM"/>
    </source>
</evidence>
<comment type="caution">
    <text evidence="4">The sequence shown here is derived from an EMBL/GenBank/DDBJ whole genome shotgun (WGS) entry which is preliminary data.</text>
</comment>